<evidence type="ECO:0000313" key="6">
    <source>
        <dbReference type="EMBL" id="CUN98388.1"/>
    </source>
</evidence>
<comment type="similarity">
    <text evidence="1">Belongs to the ABC transporter superfamily.</text>
</comment>
<evidence type="ECO:0000313" key="7">
    <source>
        <dbReference type="Proteomes" id="UP000095431"/>
    </source>
</evidence>
<evidence type="ECO:0000256" key="4">
    <source>
        <dbReference type="ARBA" id="ARBA00022840"/>
    </source>
</evidence>
<keyword evidence="3" id="KW-0547">Nucleotide-binding</keyword>
<gene>
    <name evidence="6" type="primary">ybhF_2</name>
    <name evidence="6" type="ORF">ERS852478_01561</name>
</gene>
<evidence type="ECO:0000259" key="5">
    <source>
        <dbReference type="PROSITE" id="PS50893"/>
    </source>
</evidence>
<dbReference type="InterPro" id="IPR017871">
    <property type="entry name" value="ABC_transporter-like_CS"/>
</dbReference>
<keyword evidence="4 6" id="KW-0067">ATP-binding</keyword>
<accession>A0A174BFI7</accession>
<evidence type="ECO:0000256" key="2">
    <source>
        <dbReference type="ARBA" id="ARBA00022448"/>
    </source>
</evidence>
<dbReference type="PANTHER" id="PTHR43335:SF8">
    <property type="entry name" value="ABC TRANSPORTER, ATP-BINDING PROTEIN"/>
    <property type="match status" value="1"/>
</dbReference>
<dbReference type="SMART" id="SM00382">
    <property type="entry name" value="AAA"/>
    <property type="match status" value="1"/>
</dbReference>
<dbReference type="PROSITE" id="PS50893">
    <property type="entry name" value="ABC_TRANSPORTER_2"/>
    <property type="match status" value="1"/>
</dbReference>
<dbReference type="InterPro" id="IPR003593">
    <property type="entry name" value="AAA+_ATPase"/>
</dbReference>
<name>A0A174BFI7_9FIRM</name>
<keyword evidence="2" id="KW-0813">Transport</keyword>
<evidence type="ECO:0000256" key="3">
    <source>
        <dbReference type="ARBA" id="ARBA00022741"/>
    </source>
</evidence>
<dbReference type="InterPro" id="IPR027417">
    <property type="entry name" value="P-loop_NTPase"/>
</dbReference>
<dbReference type="Proteomes" id="UP000095431">
    <property type="component" value="Unassembled WGS sequence"/>
</dbReference>
<dbReference type="SUPFAM" id="SSF52540">
    <property type="entry name" value="P-loop containing nucleoside triphosphate hydrolases"/>
    <property type="match status" value="1"/>
</dbReference>
<dbReference type="GO" id="GO:0016887">
    <property type="term" value="F:ATP hydrolysis activity"/>
    <property type="evidence" value="ECO:0007669"/>
    <property type="project" value="InterPro"/>
</dbReference>
<dbReference type="GO" id="GO:0005524">
    <property type="term" value="F:ATP binding"/>
    <property type="evidence" value="ECO:0007669"/>
    <property type="project" value="UniProtKB-KW"/>
</dbReference>
<dbReference type="Gene3D" id="3.40.50.300">
    <property type="entry name" value="P-loop containing nucleotide triphosphate hydrolases"/>
    <property type="match status" value="1"/>
</dbReference>
<dbReference type="AlphaFoldDB" id="A0A174BFI7"/>
<dbReference type="Pfam" id="PF00005">
    <property type="entry name" value="ABC_tran"/>
    <property type="match status" value="1"/>
</dbReference>
<dbReference type="RefSeq" id="WP_004611594.1">
    <property type="nucleotide sequence ID" value="NZ_AP031426.1"/>
</dbReference>
<evidence type="ECO:0000256" key="1">
    <source>
        <dbReference type="ARBA" id="ARBA00005417"/>
    </source>
</evidence>
<dbReference type="PANTHER" id="PTHR43335">
    <property type="entry name" value="ABC TRANSPORTER, ATP-BINDING PROTEIN"/>
    <property type="match status" value="1"/>
</dbReference>
<organism evidence="6 7">
    <name type="scientific">Blautia wexlerae</name>
    <dbReference type="NCBI Taxonomy" id="418240"/>
    <lineage>
        <taxon>Bacteria</taxon>
        <taxon>Bacillati</taxon>
        <taxon>Bacillota</taxon>
        <taxon>Clostridia</taxon>
        <taxon>Lachnospirales</taxon>
        <taxon>Lachnospiraceae</taxon>
        <taxon>Blautia</taxon>
    </lineage>
</organism>
<feature type="domain" description="ABC transporter" evidence="5">
    <location>
        <begin position="6"/>
        <end position="232"/>
    </location>
</feature>
<sequence>MTKFICETKNLSKKYKDFYALKNVNLTIPKGEIYGLVGENGAGKTTLIRLLTGLNFKSEGEIILFGHKDNLQHERSKIGCTIEMPALYKDMTASQNLEVQRIQRGIPNKKCITDTLELIGLSNAGKKRVANFSLGMKQRLALGVALLGEPEFLILDEPVNGLDPTGIIELRELLKKLVKEREVTILISSHILSELHQLATCYGFLHKGELLKQISTEELNEECKRHICLRTDNIQKTTLLLEQKGNINNYSVYPDNSIRIYECLDNVRMISKLLSSNGVIIDEISVQGENLETYFENLIGGRKNV</sequence>
<proteinExistence type="inferred from homology"/>
<dbReference type="PROSITE" id="PS00211">
    <property type="entry name" value="ABC_TRANSPORTER_1"/>
    <property type="match status" value="1"/>
</dbReference>
<reference evidence="6 7" key="1">
    <citation type="submission" date="2015-09" db="EMBL/GenBank/DDBJ databases">
        <authorList>
            <consortium name="Pathogen Informatics"/>
        </authorList>
    </citation>
    <scope>NUCLEOTIDE SEQUENCE [LARGE SCALE GENOMIC DNA]</scope>
    <source>
        <strain evidence="6 7">2789STDY5834863</strain>
    </source>
</reference>
<protein>
    <submittedName>
        <fullName evidence="6">Uncharacterized ABC transporter ATP-binding protein YbhF</fullName>
    </submittedName>
</protein>
<dbReference type="EMBL" id="CYZN01000008">
    <property type="protein sequence ID" value="CUN98388.1"/>
    <property type="molecule type" value="Genomic_DNA"/>
</dbReference>
<dbReference type="InterPro" id="IPR003439">
    <property type="entry name" value="ABC_transporter-like_ATP-bd"/>
</dbReference>